<dbReference type="CDD" id="cd00501">
    <property type="entry name" value="Peptidase_C15"/>
    <property type="match status" value="1"/>
</dbReference>
<evidence type="ECO:0000313" key="12">
    <source>
        <dbReference type="Proteomes" id="UP001524435"/>
    </source>
</evidence>
<comment type="similarity">
    <text evidence="4">Belongs to the peptidase C15 family.</text>
</comment>
<evidence type="ECO:0000256" key="2">
    <source>
        <dbReference type="ARBA" id="ARBA00002280"/>
    </source>
</evidence>
<evidence type="ECO:0000256" key="1">
    <source>
        <dbReference type="ARBA" id="ARBA00001770"/>
    </source>
</evidence>
<accession>A0ABT1SIJ4</accession>
<dbReference type="PROSITE" id="PS01334">
    <property type="entry name" value="PYRASE_CYS"/>
    <property type="match status" value="1"/>
</dbReference>
<dbReference type="Gene3D" id="3.40.630.20">
    <property type="entry name" value="Peptidase C15, pyroglutamyl peptidase I-like"/>
    <property type="match status" value="1"/>
</dbReference>
<sequence>MRLLITGFEAFGKDVINPSQLLLERMPKTIQNAQIDTLLLPVAGAQALTLIEKQVLAVSYDVVLCLGQAGGRDALSVERVAINLDDYPIADNAGSQPIDEMIMADGEPAYFSDLPIKAMVHLCREAGVPAIVSNTAGTYVCNHVMYGCAYLKRKHHLHYRSGFVHVPYLPSQSDHLPSMELGVMEQGICAMLTAIVSNRKKGKETEGALC</sequence>
<reference evidence="11 12" key="1">
    <citation type="submission" date="2022-06" db="EMBL/GenBank/DDBJ databases">
        <title>Isolation of gut microbiota from human fecal samples.</title>
        <authorList>
            <person name="Pamer E.G."/>
            <person name="Barat B."/>
            <person name="Waligurski E."/>
            <person name="Medina S."/>
            <person name="Paddock L."/>
            <person name="Mostad J."/>
        </authorList>
    </citation>
    <scope>NUCLEOTIDE SEQUENCE [LARGE SCALE GENOMIC DNA]</scope>
    <source>
        <strain evidence="11 12">DFI.6.1</strain>
    </source>
</reference>
<dbReference type="InterPro" id="IPR000816">
    <property type="entry name" value="Peptidase_C15"/>
</dbReference>
<dbReference type="PANTHER" id="PTHR23402">
    <property type="entry name" value="PROTEASE FAMILY C15 PYROGLUTAMYL-PEPTIDASE I-RELATED"/>
    <property type="match status" value="1"/>
</dbReference>
<evidence type="ECO:0000256" key="10">
    <source>
        <dbReference type="PROSITE-ProRule" id="PRU10077"/>
    </source>
</evidence>
<dbReference type="Pfam" id="PF01470">
    <property type="entry name" value="Peptidase_C15"/>
    <property type="match status" value="1"/>
</dbReference>
<dbReference type="GO" id="GO:0016920">
    <property type="term" value="F:pyroglutamyl-peptidase activity"/>
    <property type="evidence" value="ECO:0007669"/>
    <property type="project" value="UniProtKB-EC"/>
</dbReference>
<evidence type="ECO:0000256" key="6">
    <source>
        <dbReference type="ARBA" id="ARBA00022670"/>
    </source>
</evidence>
<feature type="active site" evidence="10">
    <location>
        <position position="141"/>
    </location>
</feature>
<dbReference type="Proteomes" id="UP001524435">
    <property type="component" value="Unassembled WGS sequence"/>
</dbReference>
<comment type="catalytic activity">
    <reaction evidence="1 9">
        <text>Release of an N-terminal pyroglutamyl group from a polypeptide, the second amino acid generally not being Pro.</text>
        <dbReference type="EC" id="3.4.19.3"/>
    </reaction>
</comment>
<dbReference type="EC" id="3.4.19.3" evidence="9"/>
<dbReference type="RefSeq" id="WP_256197277.1">
    <property type="nucleotide sequence ID" value="NZ_JANGCH010000001.1"/>
</dbReference>
<comment type="function">
    <text evidence="2">Removes 5-oxoproline from various penultimate amino acid residues except L-proline.</text>
</comment>
<keyword evidence="12" id="KW-1185">Reference proteome</keyword>
<keyword evidence="6" id="KW-0645">Protease</keyword>
<comment type="subcellular location">
    <subcellularLocation>
        <location evidence="3">Cytoplasm</location>
    </subcellularLocation>
</comment>
<dbReference type="InterPro" id="IPR016125">
    <property type="entry name" value="Peptidase_C15-like"/>
</dbReference>
<evidence type="ECO:0000256" key="4">
    <source>
        <dbReference type="ARBA" id="ARBA00006641"/>
    </source>
</evidence>
<dbReference type="PANTHER" id="PTHR23402:SF1">
    <property type="entry name" value="PYROGLUTAMYL-PEPTIDASE I"/>
    <property type="match status" value="1"/>
</dbReference>
<evidence type="ECO:0000256" key="9">
    <source>
        <dbReference type="PROSITE-ProRule" id="PRU10076"/>
    </source>
</evidence>
<name>A0ABT1SIJ4_9FIRM</name>
<organism evidence="11 12">
    <name type="scientific">Massilicoli timonensis</name>
    <dbReference type="NCBI Taxonomy" id="2015901"/>
    <lineage>
        <taxon>Bacteria</taxon>
        <taxon>Bacillati</taxon>
        <taxon>Bacillota</taxon>
        <taxon>Erysipelotrichia</taxon>
        <taxon>Erysipelotrichales</taxon>
        <taxon>Erysipelotrichaceae</taxon>
        <taxon>Massilicoli</taxon>
    </lineage>
</organism>
<dbReference type="PIRSF" id="PIRSF015592">
    <property type="entry name" value="Prld-crbxl_pptds"/>
    <property type="match status" value="1"/>
</dbReference>
<evidence type="ECO:0000256" key="8">
    <source>
        <dbReference type="ARBA" id="ARBA00022807"/>
    </source>
</evidence>
<keyword evidence="8" id="KW-0788">Thiol protease</keyword>
<dbReference type="SUPFAM" id="SSF53182">
    <property type="entry name" value="Pyrrolidone carboxyl peptidase (pyroglutamate aminopeptidase)"/>
    <property type="match status" value="1"/>
</dbReference>
<dbReference type="PRINTS" id="PR00706">
    <property type="entry name" value="PYROGLUPTASE"/>
</dbReference>
<dbReference type="InterPro" id="IPR033693">
    <property type="entry name" value="PGPEP1_Glu_AS"/>
</dbReference>
<dbReference type="NCBIfam" id="NF009676">
    <property type="entry name" value="PRK13197.1"/>
    <property type="match status" value="1"/>
</dbReference>
<feature type="active site" evidence="9">
    <location>
        <position position="78"/>
    </location>
</feature>
<comment type="caution">
    <text evidence="11">The sequence shown here is derived from an EMBL/GenBank/DDBJ whole genome shotgun (WGS) entry which is preliminary data.</text>
</comment>
<dbReference type="InterPro" id="IPR033694">
    <property type="entry name" value="PGPEP1_Cys_AS"/>
</dbReference>
<evidence type="ECO:0000256" key="7">
    <source>
        <dbReference type="ARBA" id="ARBA00022801"/>
    </source>
</evidence>
<dbReference type="PROSITE" id="PS01333">
    <property type="entry name" value="PYRASE_GLU"/>
    <property type="match status" value="1"/>
</dbReference>
<keyword evidence="5" id="KW-0963">Cytoplasm</keyword>
<gene>
    <name evidence="11" type="ORF">NE663_01150</name>
</gene>
<keyword evidence="7 11" id="KW-0378">Hydrolase</keyword>
<dbReference type="InterPro" id="IPR036440">
    <property type="entry name" value="Peptidase_C15-like_sf"/>
</dbReference>
<evidence type="ECO:0000256" key="5">
    <source>
        <dbReference type="ARBA" id="ARBA00022490"/>
    </source>
</evidence>
<evidence type="ECO:0000313" key="11">
    <source>
        <dbReference type="EMBL" id="MCQ5120863.1"/>
    </source>
</evidence>
<dbReference type="EMBL" id="JANGCH010000001">
    <property type="protein sequence ID" value="MCQ5120863.1"/>
    <property type="molecule type" value="Genomic_DNA"/>
</dbReference>
<protein>
    <recommendedName>
        <fullName evidence="9">Pyroglutamyl-peptidase I</fullName>
        <ecNumber evidence="9">3.4.19.3</ecNumber>
    </recommendedName>
</protein>
<evidence type="ECO:0000256" key="3">
    <source>
        <dbReference type="ARBA" id="ARBA00004496"/>
    </source>
</evidence>
<proteinExistence type="inferred from homology"/>